<protein>
    <submittedName>
        <fullName evidence="2">Uncharacterized protein</fullName>
    </submittedName>
</protein>
<proteinExistence type="predicted"/>
<sequence>MKNEEHSALNHRPAISECPNSNLRNSENVELTRNYFPPSATSSAAMAEDCHSLNTDNWSLNDFAFNSAALRTTISYSPETITEAFWRRKGRLSKVRSNRRIAPSPSRTAVEIFSGSIPTSTNKSFGRIVKSTFKVGKNSSFDTFNFEILSNCFKTIENSTEYAWINIACRSNFALPSAPIRSLNELSRSRVRIHNQ</sequence>
<evidence type="ECO:0000313" key="3">
    <source>
        <dbReference type="Proteomes" id="UP000238392"/>
    </source>
</evidence>
<reference evidence="2 3" key="1">
    <citation type="submission" date="2018-03" db="EMBL/GenBank/DDBJ databases">
        <title>Genomic Encyclopedia of Archaeal and Bacterial Type Strains, Phase II (KMG-II): from individual species to whole genera.</title>
        <authorList>
            <person name="Goeker M."/>
        </authorList>
    </citation>
    <scope>NUCLEOTIDE SEQUENCE [LARGE SCALE GENOMIC DNA]</scope>
    <source>
        <strain evidence="2 3">DSM 100212</strain>
    </source>
</reference>
<dbReference type="Proteomes" id="UP000238392">
    <property type="component" value="Unassembled WGS sequence"/>
</dbReference>
<gene>
    <name evidence="2" type="ORF">CLV74_1141</name>
</gene>
<keyword evidence="3" id="KW-1185">Reference proteome</keyword>
<accession>A0A2T0WGF4</accession>
<dbReference type="EMBL" id="PVTQ01000014">
    <property type="protein sequence ID" value="PRY85779.1"/>
    <property type="molecule type" value="Genomic_DNA"/>
</dbReference>
<organism evidence="2 3">
    <name type="scientific">Donghicola tyrosinivorans</name>
    <dbReference type="NCBI Taxonomy" id="1652492"/>
    <lineage>
        <taxon>Bacteria</taxon>
        <taxon>Pseudomonadati</taxon>
        <taxon>Pseudomonadota</taxon>
        <taxon>Alphaproteobacteria</taxon>
        <taxon>Rhodobacterales</taxon>
        <taxon>Roseobacteraceae</taxon>
        <taxon>Donghicola</taxon>
    </lineage>
</organism>
<comment type="caution">
    <text evidence="2">The sequence shown here is derived from an EMBL/GenBank/DDBJ whole genome shotgun (WGS) entry which is preliminary data.</text>
</comment>
<dbReference type="AlphaFoldDB" id="A0A2T0WGF4"/>
<evidence type="ECO:0000313" key="2">
    <source>
        <dbReference type="EMBL" id="PRY85779.1"/>
    </source>
</evidence>
<name>A0A2T0WGF4_9RHOB</name>
<evidence type="ECO:0000256" key="1">
    <source>
        <dbReference type="SAM" id="MobiDB-lite"/>
    </source>
</evidence>
<feature type="region of interest" description="Disordered" evidence="1">
    <location>
        <begin position="1"/>
        <end position="23"/>
    </location>
</feature>